<dbReference type="InterPro" id="IPR009252">
    <property type="entry name" value="Cell_div_ZapB"/>
</dbReference>
<evidence type="ECO:0000256" key="3">
    <source>
        <dbReference type="SAM" id="Coils"/>
    </source>
</evidence>
<dbReference type="Proteomes" id="UP000199594">
    <property type="component" value="Unassembled WGS sequence"/>
</dbReference>
<dbReference type="EMBL" id="JAVXUR010000004">
    <property type="protein sequence ID" value="MDT8879957.1"/>
    <property type="molecule type" value="Genomic_DNA"/>
</dbReference>
<evidence type="ECO:0000313" key="4">
    <source>
        <dbReference type="EMBL" id="MDT8879957.1"/>
    </source>
</evidence>
<sequence>MSIELFNQLEQKVTSAVEALELMRMEAEELREENARLKQEREEWERRLSSLLGKFDEVETTATS</sequence>
<feature type="coiled-coil region" evidence="3">
    <location>
        <begin position="6"/>
        <end position="61"/>
    </location>
</feature>
<dbReference type="GO" id="GO:0043093">
    <property type="term" value="P:FtsZ-dependent cytokinesis"/>
    <property type="evidence" value="ECO:0007669"/>
    <property type="project" value="InterPro"/>
</dbReference>
<reference evidence="5 6" key="1">
    <citation type="submission" date="2016-10" db="EMBL/GenBank/DDBJ databases">
        <authorList>
            <person name="de Groot N.N."/>
        </authorList>
    </citation>
    <scope>NUCLEOTIDE SEQUENCE [LARGE SCALE GENOMIC DNA]</scope>
    <source>
        <strain evidence="5 6">CGMCC 1.6493</strain>
    </source>
</reference>
<keyword evidence="1 3" id="KW-0175">Coiled coil</keyword>
<evidence type="ECO:0000313" key="6">
    <source>
        <dbReference type="Proteomes" id="UP000199594"/>
    </source>
</evidence>
<accession>A0A1I7ATT0</accession>
<dbReference type="Pfam" id="PF06005">
    <property type="entry name" value="ZapB"/>
    <property type="match status" value="1"/>
</dbReference>
<dbReference type="SUPFAM" id="SSF75704">
    <property type="entry name" value="Mitotic arrest deficient-like 1, Mad1"/>
    <property type="match status" value="1"/>
</dbReference>
<organism evidence="5 6">
    <name type="scientific">Halomonas saccharevitans</name>
    <dbReference type="NCBI Taxonomy" id="416872"/>
    <lineage>
        <taxon>Bacteria</taxon>
        <taxon>Pseudomonadati</taxon>
        <taxon>Pseudomonadota</taxon>
        <taxon>Gammaproteobacteria</taxon>
        <taxon>Oceanospirillales</taxon>
        <taxon>Halomonadaceae</taxon>
        <taxon>Halomonas</taxon>
    </lineage>
</organism>
<proteinExistence type="predicted"/>
<dbReference type="GO" id="GO:0000917">
    <property type="term" value="P:division septum assembly"/>
    <property type="evidence" value="ECO:0007669"/>
    <property type="project" value="UniProtKB-KW"/>
</dbReference>
<dbReference type="EMBL" id="FPAQ01000020">
    <property type="protein sequence ID" value="SFT78322.1"/>
    <property type="molecule type" value="Genomic_DNA"/>
</dbReference>
<dbReference type="GO" id="GO:0005737">
    <property type="term" value="C:cytoplasm"/>
    <property type="evidence" value="ECO:0007669"/>
    <property type="project" value="InterPro"/>
</dbReference>
<name>A0A1I7ATT0_9GAMM</name>
<keyword evidence="2" id="KW-0717">Septation</keyword>
<reference evidence="7" key="2">
    <citation type="submission" date="2023-07" db="EMBL/GenBank/DDBJ databases">
        <title>Substrates and metabolic shifts associated with increased methane emissions in unrestored hypersaline salterns.</title>
        <authorList>
            <person name="Bueno De Mesquita C.P."/>
            <person name="Tringe S.G."/>
        </authorList>
    </citation>
    <scope>NUCLEOTIDE SEQUENCE [LARGE SCALE GENOMIC DNA]</scope>
    <source>
        <strain evidence="7">I4</strain>
    </source>
</reference>
<reference evidence="4" key="3">
    <citation type="submission" date="2024-05" db="EMBL/GenBank/DDBJ databases">
        <title>Substrates and metabolic shifts associated with increased methane emissions in unrestored hypersaline salterns.</title>
        <authorList>
            <person name="Bueno De Mesquita C.P."/>
            <person name="Tringe S.G."/>
        </authorList>
    </citation>
    <scope>NUCLEOTIDE SEQUENCE</scope>
    <source>
        <strain evidence="4">I4</strain>
    </source>
</reference>
<protein>
    <submittedName>
        <fullName evidence="5">Cell division protein ZapB</fullName>
    </submittedName>
</protein>
<dbReference type="RefSeq" id="WP_089849877.1">
    <property type="nucleotide sequence ID" value="NZ_FPAQ01000020.1"/>
</dbReference>
<dbReference type="Proteomes" id="UP001255917">
    <property type="component" value="Unassembled WGS sequence"/>
</dbReference>
<evidence type="ECO:0000313" key="5">
    <source>
        <dbReference type="EMBL" id="SFT78322.1"/>
    </source>
</evidence>
<evidence type="ECO:0000313" key="7">
    <source>
        <dbReference type="Proteomes" id="UP001255917"/>
    </source>
</evidence>
<gene>
    <name evidence="4" type="ORF">RSO68_10760</name>
    <name evidence="5" type="ORF">SAMN04487956_12018</name>
</gene>
<keyword evidence="7" id="KW-1185">Reference proteome</keyword>
<evidence type="ECO:0000256" key="2">
    <source>
        <dbReference type="ARBA" id="ARBA00023210"/>
    </source>
</evidence>
<keyword evidence="5" id="KW-0132">Cell division</keyword>
<keyword evidence="2" id="KW-0131">Cell cycle</keyword>
<dbReference type="Gene3D" id="1.20.5.340">
    <property type="match status" value="1"/>
</dbReference>
<evidence type="ECO:0000256" key="1">
    <source>
        <dbReference type="ARBA" id="ARBA00023054"/>
    </source>
</evidence>
<dbReference type="AlphaFoldDB" id="A0A1I7ATT0"/>